<dbReference type="Pfam" id="PF00990">
    <property type="entry name" value="GGDEF"/>
    <property type="match status" value="1"/>
</dbReference>
<keyword evidence="1" id="KW-0812">Transmembrane</keyword>
<feature type="transmembrane region" description="Helical" evidence="1">
    <location>
        <begin position="38"/>
        <end position="55"/>
    </location>
</feature>
<evidence type="ECO:0000259" key="4">
    <source>
        <dbReference type="PROSITE" id="PS50887"/>
    </source>
</evidence>
<feature type="domain" description="PAS" evidence="2">
    <location>
        <begin position="71"/>
        <end position="142"/>
    </location>
</feature>
<feature type="domain" description="PAC" evidence="3">
    <location>
        <begin position="271"/>
        <end position="323"/>
    </location>
</feature>
<dbReference type="Gene3D" id="3.30.70.270">
    <property type="match status" value="1"/>
</dbReference>
<keyword evidence="1" id="KW-1133">Transmembrane helix</keyword>
<dbReference type="Pfam" id="PF13426">
    <property type="entry name" value="PAS_9"/>
    <property type="match status" value="1"/>
</dbReference>
<dbReference type="PANTHER" id="PTHR46663">
    <property type="entry name" value="DIGUANYLATE CYCLASE DGCT-RELATED"/>
    <property type="match status" value="1"/>
</dbReference>
<dbReference type="NCBIfam" id="TIGR00254">
    <property type="entry name" value="GGDEF"/>
    <property type="match status" value="1"/>
</dbReference>
<reference evidence="5 6" key="1">
    <citation type="submission" date="2019-03" db="EMBL/GenBank/DDBJ databases">
        <title>Genomic Encyclopedia of Type Strains, Phase IV (KMG-IV): sequencing the most valuable type-strain genomes for metagenomic binning, comparative biology and taxonomic classification.</title>
        <authorList>
            <person name="Goeker M."/>
        </authorList>
    </citation>
    <scope>NUCLEOTIDE SEQUENCE [LARGE SCALE GENOMIC DNA]</scope>
    <source>
        <strain evidence="5 6">DSM 203</strain>
    </source>
</reference>
<dbReference type="NCBIfam" id="TIGR00229">
    <property type="entry name" value="sensory_box"/>
    <property type="match status" value="2"/>
</dbReference>
<dbReference type="CDD" id="cd01949">
    <property type="entry name" value="GGDEF"/>
    <property type="match status" value="1"/>
</dbReference>
<dbReference type="AlphaFoldDB" id="A0A4R4A8X6"/>
<dbReference type="Pfam" id="PF08448">
    <property type="entry name" value="PAS_4"/>
    <property type="match status" value="1"/>
</dbReference>
<dbReference type="CDD" id="cd00130">
    <property type="entry name" value="PAS"/>
    <property type="match status" value="2"/>
</dbReference>
<evidence type="ECO:0000313" key="6">
    <source>
        <dbReference type="Proteomes" id="UP000295247"/>
    </source>
</evidence>
<dbReference type="InterPro" id="IPR052163">
    <property type="entry name" value="DGC-Regulatory_Protein"/>
</dbReference>
<evidence type="ECO:0000259" key="2">
    <source>
        <dbReference type="PROSITE" id="PS50112"/>
    </source>
</evidence>
<feature type="domain" description="GGDEF" evidence="4">
    <location>
        <begin position="355"/>
        <end position="489"/>
    </location>
</feature>
<dbReference type="PROSITE" id="PS50112">
    <property type="entry name" value="PAS"/>
    <property type="match status" value="2"/>
</dbReference>
<dbReference type="InterPro" id="IPR000014">
    <property type="entry name" value="PAS"/>
</dbReference>
<dbReference type="InterPro" id="IPR035965">
    <property type="entry name" value="PAS-like_dom_sf"/>
</dbReference>
<gene>
    <name evidence="5" type="ORF">EDC29_10794</name>
</gene>
<dbReference type="RefSeq" id="WP_132229899.1">
    <property type="nucleotide sequence ID" value="NZ_NRRH01000004.1"/>
</dbReference>
<dbReference type="InterPro" id="IPR013656">
    <property type="entry name" value="PAS_4"/>
</dbReference>
<comment type="caution">
    <text evidence="5">The sequence shown here is derived from an EMBL/GenBank/DDBJ whole genome shotgun (WGS) entry which is preliminary data.</text>
</comment>
<evidence type="ECO:0000256" key="1">
    <source>
        <dbReference type="SAM" id="Phobius"/>
    </source>
</evidence>
<organism evidence="5 6">
    <name type="scientific">Marichromatium gracile</name>
    <name type="common">Chromatium gracile</name>
    <dbReference type="NCBI Taxonomy" id="1048"/>
    <lineage>
        <taxon>Bacteria</taxon>
        <taxon>Pseudomonadati</taxon>
        <taxon>Pseudomonadota</taxon>
        <taxon>Gammaproteobacteria</taxon>
        <taxon>Chromatiales</taxon>
        <taxon>Chromatiaceae</taxon>
        <taxon>Marichromatium</taxon>
    </lineage>
</organism>
<protein>
    <submittedName>
        <fullName evidence="5">PAS domain S-box-containing protein/diguanylate cyclase (GGDEF)-like protein</fullName>
    </submittedName>
</protein>
<feature type="domain" description="PAC" evidence="3">
    <location>
        <begin position="144"/>
        <end position="196"/>
    </location>
</feature>
<dbReference type="PANTHER" id="PTHR46663:SF3">
    <property type="entry name" value="SLL0267 PROTEIN"/>
    <property type="match status" value="1"/>
</dbReference>
<dbReference type="PROSITE" id="PS50887">
    <property type="entry name" value="GGDEF"/>
    <property type="match status" value="1"/>
</dbReference>
<dbReference type="PROSITE" id="PS50113">
    <property type="entry name" value="PAC"/>
    <property type="match status" value="2"/>
</dbReference>
<dbReference type="InterPro" id="IPR001610">
    <property type="entry name" value="PAC"/>
</dbReference>
<dbReference type="SMART" id="SM00091">
    <property type="entry name" value="PAS"/>
    <property type="match status" value="2"/>
</dbReference>
<evidence type="ECO:0000259" key="3">
    <source>
        <dbReference type="PROSITE" id="PS50113"/>
    </source>
</evidence>
<dbReference type="InterPro" id="IPR029787">
    <property type="entry name" value="Nucleotide_cyclase"/>
</dbReference>
<dbReference type="SMART" id="SM00267">
    <property type="entry name" value="GGDEF"/>
    <property type="match status" value="1"/>
</dbReference>
<name>A0A4R4A8X6_MARGR</name>
<dbReference type="SUPFAM" id="SSF55785">
    <property type="entry name" value="PYP-like sensor domain (PAS domain)"/>
    <property type="match status" value="2"/>
</dbReference>
<dbReference type="EMBL" id="SMDC01000007">
    <property type="protein sequence ID" value="TCW35154.1"/>
    <property type="molecule type" value="Genomic_DNA"/>
</dbReference>
<proteinExistence type="predicted"/>
<dbReference type="InterPro" id="IPR000700">
    <property type="entry name" value="PAS-assoc_C"/>
</dbReference>
<evidence type="ECO:0000313" key="5">
    <source>
        <dbReference type="EMBL" id="TCW35154.1"/>
    </source>
</evidence>
<accession>A0A4R4A8X6</accession>
<dbReference type="SMART" id="SM00086">
    <property type="entry name" value="PAC"/>
    <property type="match status" value="2"/>
</dbReference>
<dbReference type="InterPro" id="IPR000160">
    <property type="entry name" value="GGDEF_dom"/>
</dbReference>
<sequence length="502" mass="55278">MRDGSGRVAVWRAAGAVLAVGWSGAASAEPVAGLIEPAWLIGPLLLLVVTFLIWNRRLRREVVQRRAAEQALRRYRQVVSATQDSISLIDRNAVYLLVNESYLRIFERRYDDIVGHSARELLGAETFERVVAPRLARCLAGETVNYQAWFERPSTGRCYLDVIYAPYRDQGTEIDGVLVSVRDITERRRAEEARQLAANVFTHAREGIVITDPQGVIVDLNAAFVEITGESRETLLGRRPAVLESGAGLLGGSDAVTVEAIWTTLADQGHWEGEFWGRRRGGESYVAMITMTAVGDEAGALQHYVLLYHDITALKLQQRRLEQAAHYDGLTGLPNRALLFDRLEQAMTQVQRRGGTLALVYFDLDGFKAVNDGLGHEAGDRLLAGLAVRMRGVLREGDTVARLGGDEFVAVLLDPGGIAELAPLLDRLLEALSRPMPITDHLVQVSASLGVSCFKQGDETTPDLLLRRADQAMYQAKLAGKGRYRFFTPGVDDAPRRHALAG</sequence>
<dbReference type="SUPFAM" id="SSF55073">
    <property type="entry name" value="Nucleotide cyclase"/>
    <property type="match status" value="1"/>
</dbReference>
<dbReference type="Proteomes" id="UP000295247">
    <property type="component" value="Unassembled WGS sequence"/>
</dbReference>
<feature type="domain" description="PAS" evidence="2">
    <location>
        <begin position="193"/>
        <end position="238"/>
    </location>
</feature>
<keyword evidence="1" id="KW-0472">Membrane</keyword>
<dbReference type="InterPro" id="IPR043128">
    <property type="entry name" value="Rev_trsase/Diguanyl_cyclase"/>
</dbReference>
<dbReference type="Gene3D" id="3.30.450.20">
    <property type="entry name" value="PAS domain"/>
    <property type="match status" value="2"/>
</dbReference>